<dbReference type="CDD" id="cd05286">
    <property type="entry name" value="QOR2"/>
    <property type="match status" value="1"/>
</dbReference>
<dbReference type="GO" id="GO:0070402">
    <property type="term" value="F:NADPH binding"/>
    <property type="evidence" value="ECO:0007669"/>
    <property type="project" value="TreeGrafter"/>
</dbReference>
<dbReference type="AlphaFoldDB" id="A0A6J6E4R1"/>
<dbReference type="GO" id="GO:0003960">
    <property type="term" value="F:quinone reductase (NADPH) activity"/>
    <property type="evidence" value="ECO:0007669"/>
    <property type="project" value="InterPro"/>
</dbReference>
<accession>A0A6J6E4R1</accession>
<evidence type="ECO:0000313" key="4">
    <source>
        <dbReference type="EMBL" id="CAB4570195.1"/>
    </source>
</evidence>
<evidence type="ECO:0000256" key="1">
    <source>
        <dbReference type="ARBA" id="ARBA00022857"/>
    </source>
</evidence>
<dbReference type="InterPro" id="IPR011032">
    <property type="entry name" value="GroES-like_sf"/>
</dbReference>
<dbReference type="Pfam" id="PF00107">
    <property type="entry name" value="ADH_zinc_N"/>
    <property type="match status" value="1"/>
</dbReference>
<keyword evidence="2" id="KW-0560">Oxidoreductase</keyword>
<name>A0A6J6E4R1_9ZZZZ</name>
<keyword evidence="1" id="KW-0521">NADP</keyword>
<sequence>MVESETLSPTANEALVKVALAGVNFIDVYHRRGQYPLPLPSGIGLEGIGEIVSIGKAGGDFKVGDRVFWTSALGSYAQYVNVPIDQLTVIKPELQLTNEQLLPLLLQGMTAHYLVNSSYQVTGEDTVLVTAAAGGVGQLVVQLLKDKGATVIACASNSNRAQYAKNLGADFVGIYDQIASLVAEVTKGLGVDVVYDSVGKDYFDVCLATLKDNGMYVLCGAASGPVPPLDLGRLSTKSLAIRRPTLGSYARTQDDRIARLEDLTNLIRAGKLKYPSAKAFPMDKTKEAHDLIESRTYSGKIAIDPWL</sequence>
<dbReference type="InterPro" id="IPR013154">
    <property type="entry name" value="ADH-like_N"/>
</dbReference>
<dbReference type="InterPro" id="IPR013149">
    <property type="entry name" value="ADH-like_C"/>
</dbReference>
<dbReference type="PANTHER" id="PTHR48106">
    <property type="entry name" value="QUINONE OXIDOREDUCTASE PIG3-RELATED"/>
    <property type="match status" value="1"/>
</dbReference>
<dbReference type="InterPro" id="IPR020843">
    <property type="entry name" value="ER"/>
</dbReference>
<dbReference type="Pfam" id="PF08240">
    <property type="entry name" value="ADH_N"/>
    <property type="match status" value="1"/>
</dbReference>
<proteinExistence type="predicted"/>
<dbReference type="SUPFAM" id="SSF50129">
    <property type="entry name" value="GroES-like"/>
    <property type="match status" value="1"/>
</dbReference>
<dbReference type="InterPro" id="IPR036291">
    <property type="entry name" value="NAD(P)-bd_dom_sf"/>
</dbReference>
<reference evidence="4" key="1">
    <citation type="submission" date="2020-05" db="EMBL/GenBank/DDBJ databases">
        <authorList>
            <person name="Chiriac C."/>
            <person name="Salcher M."/>
            <person name="Ghai R."/>
            <person name="Kavagutti S V."/>
        </authorList>
    </citation>
    <scope>NUCLEOTIDE SEQUENCE</scope>
</reference>
<dbReference type="SMART" id="SM00829">
    <property type="entry name" value="PKS_ER"/>
    <property type="match status" value="1"/>
</dbReference>
<dbReference type="GO" id="GO:0035925">
    <property type="term" value="F:mRNA 3'-UTR AU-rich region binding"/>
    <property type="evidence" value="ECO:0007669"/>
    <property type="project" value="TreeGrafter"/>
</dbReference>
<protein>
    <submittedName>
        <fullName evidence="4">Unannotated protein</fullName>
    </submittedName>
</protein>
<dbReference type="EMBL" id="CAEZTT010000014">
    <property type="protein sequence ID" value="CAB4570195.1"/>
    <property type="molecule type" value="Genomic_DNA"/>
</dbReference>
<dbReference type="InterPro" id="IPR047618">
    <property type="entry name" value="QOR-like"/>
</dbReference>
<dbReference type="GO" id="GO:0005829">
    <property type="term" value="C:cytosol"/>
    <property type="evidence" value="ECO:0007669"/>
    <property type="project" value="TreeGrafter"/>
</dbReference>
<organism evidence="4">
    <name type="scientific">freshwater metagenome</name>
    <dbReference type="NCBI Taxonomy" id="449393"/>
    <lineage>
        <taxon>unclassified sequences</taxon>
        <taxon>metagenomes</taxon>
        <taxon>ecological metagenomes</taxon>
    </lineage>
</organism>
<gene>
    <name evidence="4" type="ORF">UFOPK1726_00229</name>
</gene>
<evidence type="ECO:0000259" key="3">
    <source>
        <dbReference type="SMART" id="SM00829"/>
    </source>
</evidence>
<dbReference type="Gene3D" id="3.90.180.10">
    <property type="entry name" value="Medium-chain alcohol dehydrogenases, catalytic domain"/>
    <property type="match status" value="1"/>
</dbReference>
<evidence type="ECO:0000256" key="2">
    <source>
        <dbReference type="ARBA" id="ARBA00023002"/>
    </source>
</evidence>
<feature type="domain" description="Enoyl reductase (ER)" evidence="3">
    <location>
        <begin position="1"/>
        <end position="303"/>
    </location>
</feature>
<dbReference type="PANTHER" id="PTHR48106:SF13">
    <property type="entry name" value="QUINONE OXIDOREDUCTASE-RELATED"/>
    <property type="match status" value="1"/>
</dbReference>
<dbReference type="SUPFAM" id="SSF51735">
    <property type="entry name" value="NAD(P)-binding Rossmann-fold domains"/>
    <property type="match status" value="1"/>
</dbReference>
<dbReference type="Gene3D" id="3.40.50.720">
    <property type="entry name" value="NAD(P)-binding Rossmann-like Domain"/>
    <property type="match status" value="1"/>
</dbReference>